<evidence type="ECO:0000256" key="7">
    <source>
        <dbReference type="SAM" id="Phobius"/>
    </source>
</evidence>
<proteinExistence type="inferred from homology"/>
<keyword evidence="6 7" id="KW-0472">Membrane</keyword>
<dbReference type="InterPro" id="IPR008276">
    <property type="entry name" value="C_nuclsd_transpt"/>
</dbReference>
<feature type="domain" description="Concentrative nucleoside transporter N-terminal" evidence="8">
    <location>
        <begin position="8"/>
        <end position="81"/>
    </location>
</feature>
<name>A0A0F9DMA8_9ZZZZ</name>
<dbReference type="GO" id="GO:0005337">
    <property type="term" value="F:nucleoside transmembrane transporter activity"/>
    <property type="evidence" value="ECO:0007669"/>
    <property type="project" value="InterPro"/>
</dbReference>
<keyword evidence="4 7" id="KW-0812">Transmembrane</keyword>
<feature type="transmembrane region" description="Helical" evidence="7">
    <location>
        <begin position="262"/>
        <end position="283"/>
    </location>
</feature>
<evidence type="ECO:0008006" key="12">
    <source>
        <dbReference type="Google" id="ProtNLM"/>
    </source>
</evidence>
<reference evidence="11" key="1">
    <citation type="journal article" date="2015" name="Nature">
        <title>Complex archaea that bridge the gap between prokaryotes and eukaryotes.</title>
        <authorList>
            <person name="Spang A."/>
            <person name="Saw J.H."/>
            <person name="Jorgensen S.L."/>
            <person name="Zaremba-Niedzwiedzka K."/>
            <person name="Martijn J."/>
            <person name="Lind A.E."/>
            <person name="van Eijk R."/>
            <person name="Schleper C."/>
            <person name="Guy L."/>
            <person name="Ettema T.J."/>
        </authorList>
    </citation>
    <scope>NUCLEOTIDE SEQUENCE</scope>
</reference>
<evidence type="ECO:0000259" key="8">
    <source>
        <dbReference type="Pfam" id="PF01773"/>
    </source>
</evidence>
<keyword evidence="3" id="KW-1003">Cell membrane</keyword>
<sequence>MYNLVSLAGVFILMLVAWALSTKRRAVNWRVVIGGVLIQMVFAIFVFVIPVGARFFLFLNDVVLKVLESATAGSRFVFGRLALPPGASDELGQGSLGFILAFQALPTIIFFSSLMALLYHLRVLPWLVMQFSRIFTRLMRISGAESLCAASNIFVGVESATTVRPYLERMTRSELCTVLSVGMASIASNVMALYVFILQGQFPTIAGHLISASVLSAPAAVVMSKLMVPETGEPVTLGKDVEPFFEKSSSAMTSIIRGANDGVRLIVGIAALLIAVLGIVALIDMALGWVFGLSLTVILGYVFYPFALVIGVPPSDAMEVARLIGERVVATEVKSYQRLAVLMADGTLEHSRSAFLSAYALSGFAHFASLAIFVGGISSLVPSRTEDLTSLGFRALVAATLACLMTASVAGVFFSESSILLGGL</sequence>
<keyword evidence="5 7" id="KW-1133">Transmembrane helix</keyword>
<evidence type="ECO:0000313" key="11">
    <source>
        <dbReference type="EMBL" id="KKL62799.1"/>
    </source>
</evidence>
<dbReference type="PANTHER" id="PTHR10590">
    <property type="entry name" value="SODIUM/NUCLEOSIDE COTRANSPORTER"/>
    <property type="match status" value="1"/>
</dbReference>
<dbReference type="Pfam" id="PF07662">
    <property type="entry name" value="Nucleos_tra2_C"/>
    <property type="match status" value="1"/>
</dbReference>
<dbReference type="Pfam" id="PF07670">
    <property type="entry name" value="Gate"/>
    <property type="match status" value="1"/>
</dbReference>
<feature type="transmembrane region" description="Helical" evidence="7">
    <location>
        <begin position="289"/>
        <end position="312"/>
    </location>
</feature>
<feature type="domain" description="Concentrative nucleoside transporter C-terminal" evidence="9">
    <location>
        <begin position="208"/>
        <end position="411"/>
    </location>
</feature>
<evidence type="ECO:0000256" key="1">
    <source>
        <dbReference type="ARBA" id="ARBA00004651"/>
    </source>
</evidence>
<organism evidence="11">
    <name type="scientific">marine sediment metagenome</name>
    <dbReference type="NCBI Taxonomy" id="412755"/>
    <lineage>
        <taxon>unclassified sequences</taxon>
        <taxon>metagenomes</taxon>
        <taxon>ecological metagenomes</taxon>
    </lineage>
</organism>
<evidence type="ECO:0000256" key="4">
    <source>
        <dbReference type="ARBA" id="ARBA00022692"/>
    </source>
</evidence>
<evidence type="ECO:0000256" key="3">
    <source>
        <dbReference type="ARBA" id="ARBA00022475"/>
    </source>
</evidence>
<evidence type="ECO:0000256" key="5">
    <source>
        <dbReference type="ARBA" id="ARBA00022989"/>
    </source>
</evidence>
<feature type="transmembrane region" description="Helical" evidence="7">
    <location>
        <begin position="98"/>
        <end position="119"/>
    </location>
</feature>
<comment type="caution">
    <text evidence="11">The sequence shown here is derived from an EMBL/GenBank/DDBJ whole genome shotgun (WGS) entry which is preliminary data.</text>
</comment>
<evidence type="ECO:0000256" key="6">
    <source>
        <dbReference type="ARBA" id="ARBA00023136"/>
    </source>
</evidence>
<dbReference type="InterPro" id="IPR011657">
    <property type="entry name" value="CNT_C_dom"/>
</dbReference>
<dbReference type="PANTHER" id="PTHR10590:SF4">
    <property type="entry name" value="SOLUTE CARRIER FAMILY 28 MEMBER 3"/>
    <property type="match status" value="1"/>
</dbReference>
<dbReference type="GO" id="GO:0015293">
    <property type="term" value="F:symporter activity"/>
    <property type="evidence" value="ECO:0007669"/>
    <property type="project" value="TreeGrafter"/>
</dbReference>
<protein>
    <recommendedName>
        <fullName evidence="12">Nucleoside transporter</fullName>
    </recommendedName>
</protein>
<gene>
    <name evidence="11" type="ORF">LCGC14_2181580</name>
</gene>
<evidence type="ECO:0000259" key="9">
    <source>
        <dbReference type="Pfam" id="PF07662"/>
    </source>
</evidence>
<feature type="domain" description="Nucleoside transporter/FeoB GTPase Gate" evidence="10">
    <location>
        <begin position="102"/>
        <end position="198"/>
    </location>
</feature>
<feature type="transmembrane region" description="Helical" evidence="7">
    <location>
        <begin position="29"/>
        <end position="49"/>
    </location>
</feature>
<comment type="similarity">
    <text evidence="2">Belongs to the concentrative nucleoside transporter (CNT) (TC 2.A.41) family.</text>
</comment>
<dbReference type="GO" id="GO:0005886">
    <property type="term" value="C:plasma membrane"/>
    <property type="evidence" value="ECO:0007669"/>
    <property type="project" value="UniProtKB-SubCell"/>
</dbReference>
<dbReference type="Pfam" id="PF01773">
    <property type="entry name" value="Nucleos_tra2_N"/>
    <property type="match status" value="1"/>
</dbReference>
<dbReference type="InterPro" id="IPR011642">
    <property type="entry name" value="Gate_dom"/>
</dbReference>
<evidence type="ECO:0000259" key="10">
    <source>
        <dbReference type="Pfam" id="PF07670"/>
    </source>
</evidence>
<evidence type="ECO:0000256" key="2">
    <source>
        <dbReference type="ARBA" id="ARBA00009033"/>
    </source>
</evidence>
<feature type="transmembrane region" description="Helical" evidence="7">
    <location>
        <begin position="393"/>
        <end position="414"/>
    </location>
</feature>
<dbReference type="AlphaFoldDB" id="A0A0F9DMA8"/>
<feature type="transmembrane region" description="Helical" evidence="7">
    <location>
        <begin position="175"/>
        <end position="199"/>
    </location>
</feature>
<dbReference type="EMBL" id="LAZR01028378">
    <property type="protein sequence ID" value="KKL62799.1"/>
    <property type="molecule type" value="Genomic_DNA"/>
</dbReference>
<feature type="transmembrane region" description="Helical" evidence="7">
    <location>
        <begin position="358"/>
        <end position="381"/>
    </location>
</feature>
<dbReference type="InterPro" id="IPR002668">
    <property type="entry name" value="CNT_N_dom"/>
</dbReference>
<comment type="subcellular location">
    <subcellularLocation>
        <location evidence="1">Cell membrane</location>
        <topology evidence="1">Multi-pass membrane protein</topology>
    </subcellularLocation>
</comment>
<accession>A0A0F9DMA8</accession>